<feature type="compositionally biased region" description="Low complexity" evidence="4">
    <location>
        <begin position="309"/>
        <end position="320"/>
    </location>
</feature>
<feature type="region of interest" description="Disordered" evidence="4">
    <location>
        <begin position="301"/>
        <end position="320"/>
    </location>
</feature>
<dbReference type="PANTHER" id="PTHR43320">
    <property type="entry name" value="SUGAR KINASE"/>
    <property type="match status" value="1"/>
</dbReference>
<keyword evidence="3 6" id="KW-0418">Kinase</keyword>
<protein>
    <submittedName>
        <fullName evidence="6">Putative sugar kinase YdjH</fullName>
        <ecNumber evidence="6">2.7.1.-</ecNumber>
    </submittedName>
</protein>
<keyword evidence="2 6" id="KW-0808">Transferase</keyword>
<sequence>MTDLSAAGSAVAAVPRVLVVGDVINDVVVRPLSAVTADSDTRAEIVRRPGGSAANLACWLAGLGTPVGFIGRVGRADHAYHLDHLTGFGVEALLVGDAERETGTIVIVVDRAGARTMFTDRGANLGLTLRDVPIGELARASVLHLTGYSYFEDGVRATALELDRRARETGTTVSIDPSSAAFLEEVGPEQFLAWTSGARLCFPNRDEAAVLSGTTDPVEGAARLTCHYATVVVTLDGEGAVVAERGRPPVTVPAERVRALDTTGAGDAFCAGFLDSWLRRPDPVAAAAAGARVAQHAVVRLGGGPPAPVTSRSSTPRSSP</sequence>
<dbReference type="EMBL" id="MLJW01000724">
    <property type="protein sequence ID" value="OIQ83213.1"/>
    <property type="molecule type" value="Genomic_DNA"/>
</dbReference>
<dbReference type="InterPro" id="IPR052700">
    <property type="entry name" value="Carb_kinase_PfkB-like"/>
</dbReference>
<comment type="similarity">
    <text evidence="1">Belongs to the carbohydrate kinase PfkB family.</text>
</comment>
<gene>
    <name evidence="6" type="primary">ydjH_4</name>
    <name evidence="6" type="ORF">GALL_349950</name>
</gene>
<evidence type="ECO:0000256" key="4">
    <source>
        <dbReference type="SAM" id="MobiDB-lite"/>
    </source>
</evidence>
<evidence type="ECO:0000256" key="3">
    <source>
        <dbReference type="ARBA" id="ARBA00022777"/>
    </source>
</evidence>
<accession>A0A1J5R4V8</accession>
<feature type="domain" description="Carbohydrate kinase PfkB" evidence="5">
    <location>
        <begin position="16"/>
        <end position="308"/>
    </location>
</feature>
<evidence type="ECO:0000256" key="1">
    <source>
        <dbReference type="ARBA" id="ARBA00010688"/>
    </source>
</evidence>
<dbReference type="AlphaFoldDB" id="A0A1J5R4V8"/>
<evidence type="ECO:0000256" key="2">
    <source>
        <dbReference type="ARBA" id="ARBA00022679"/>
    </source>
</evidence>
<dbReference type="PANTHER" id="PTHR43320:SF3">
    <property type="entry name" value="CARBOHYDRATE KINASE PFKB DOMAIN-CONTAINING PROTEIN"/>
    <property type="match status" value="1"/>
</dbReference>
<dbReference type="EC" id="2.7.1.-" evidence="6"/>
<proteinExistence type="inferred from homology"/>
<dbReference type="Pfam" id="PF00294">
    <property type="entry name" value="PfkB"/>
    <property type="match status" value="1"/>
</dbReference>
<name>A0A1J5R4V8_9ZZZZ</name>
<dbReference type="PROSITE" id="PS00584">
    <property type="entry name" value="PFKB_KINASES_2"/>
    <property type="match status" value="1"/>
</dbReference>
<evidence type="ECO:0000259" key="5">
    <source>
        <dbReference type="Pfam" id="PF00294"/>
    </source>
</evidence>
<dbReference type="InterPro" id="IPR002173">
    <property type="entry name" value="Carboh/pur_kinase_PfkB_CS"/>
</dbReference>
<comment type="caution">
    <text evidence="6">The sequence shown here is derived from an EMBL/GenBank/DDBJ whole genome shotgun (WGS) entry which is preliminary data.</text>
</comment>
<dbReference type="Gene3D" id="3.40.1190.20">
    <property type="match status" value="1"/>
</dbReference>
<organism evidence="6">
    <name type="scientific">mine drainage metagenome</name>
    <dbReference type="NCBI Taxonomy" id="410659"/>
    <lineage>
        <taxon>unclassified sequences</taxon>
        <taxon>metagenomes</taxon>
        <taxon>ecological metagenomes</taxon>
    </lineage>
</organism>
<dbReference type="InterPro" id="IPR011611">
    <property type="entry name" value="PfkB_dom"/>
</dbReference>
<dbReference type="SUPFAM" id="SSF53613">
    <property type="entry name" value="Ribokinase-like"/>
    <property type="match status" value="1"/>
</dbReference>
<reference evidence="6" key="1">
    <citation type="submission" date="2016-10" db="EMBL/GenBank/DDBJ databases">
        <title>Sequence of Gallionella enrichment culture.</title>
        <authorList>
            <person name="Poehlein A."/>
            <person name="Muehling M."/>
            <person name="Daniel R."/>
        </authorList>
    </citation>
    <scope>NUCLEOTIDE SEQUENCE</scope>
</reference>
<evidence type="ECO:0000313" key="6">
    <source>
        <dbReference type="EMBL" id="OIQ83213.1"/>
    </source>
</evidence>
<dbReference type="InterPro" id="IPR029056">
    <property type="entry name" value="Ribokinase-like"/>
</dbReference>
<dbReference type="GO" id="GO:0016301">
    <property type="term" value="F:kinase activity"/>
    <property type="evidence" value="ECO:0007669"/>
    <property type="project" value="UniProtKB-KW"/>
</dbReference>